<reference evidence="9 10" key="1">
    <citation type="submission" date="2016-12" db="EMBL/GenBank/DDBJ databases">
        <title>The genomes of Aspergillus section Nigri reveals drivers in fungal speciation.</title>
        <authorList>
            <consortium name="DOE Joint Genome Institute"/>
            <person name="Vesth T.C."/>
            <person name="Nybo J."/>
            <person name="Theobald S."/>
            <person name="Brandl J."/>
            <person name="Frisvad J.C."/>
            <person name="Nielsen K.F."/>
            <person name="Lyhne E.K."/>
            <person name="Kogle M.E."/>
            <person name="Kuo A."/>
            <person name="Riley R."/>
            <person name="Clum A."/>
            <person name="Nolan M."/>
            <person name="Lipzen A."/>
            <person name="Salamov A."/>
            <person name="Henrissat B."/>
            <person name="Wiebenga A."/>
            <person name="De Vries R.P."/>
            <person name="Grigoriev I.V."/>
            <person name="Mortensen U.H."/>
            <person name="Andersen M.R."/>
            <person name="Baker S.E."/>
        </authorList>
    </citation>
    <scope>NUCLEOTIDE SEQUENCE [LARGE SCALE GENOMIC DNA]</scope>
    <source>
        <strain evidence="9 10">IBT 23096</strain>
    </source>
</reference>
<dbReference type="GO" id="GO:0005886">
    <property type="term" value="C:plasma membrane"/>
    <property type="evidence" value="ECO:0007669"/>
    <property type="project" value="TreeGrafter"/>
</dbReference>
<evidence type="ECO:0000256" key="6">
    <source>
        <dbReference type="SAM" id="MobiDB-lite"/>
    </source>
</evidence>
<dbReference type="GO" id="GO:0022857">
    <property type="term" value="F:transmembrane transporter activity"/>
    <property type="evidence" value="ECO:0007669"/>
    <property type="project" value="InterPro"/>
</dbReference>
<evidence type="ECO:0000313" key="9">
    <source>
        <dbReference type="EMBL" id="PLB46592.1"/>
    </source>
</evidence>
<organism evidence="9 10">
    <name type="scientific">Aspergillus steynii IBT 23096</name>
    <dbReference type="NCBI Taxonomy" id="1392250"/>
    <lineage>
        <taxon>Eukaryota</taxon>
        <taxon>Fungi</taxon>
        <taxon>Dikarya</taxon>
        <taxon>Ascomycota</taxon>
        <taxon>Pezizomycotina</taxon>
        <taxon>Eurotiomycetes</taxon>
        <taxon>Eurotiomycetidae</taxon>
        <taxon>Eurotiales</taxon>
        <taxon>Aspergillaceae</taxon>
        <taxon>Aspergillus</taxon>
        <taxon>Aspergillus subgen. Circumdati</taxon>
    </lineage>
</organism>
<dbReference type="AlphaFoldDB" id="A0A2I2G132"/>
<dbReference type="VEuPathDB" id="FungiDB:P170DRAFT_477473"/>
<evidence type="ECO:0000256" key="7">
    <source>
        <dbReference type="SAM" id="Phobius"/>
    </source>
</evidence>
<keyword evidence="5 7" id="KW-0472">Membrane</keyword>
<dbReference type="OrthoDB" id="2985014at2759"/>
<dbReference type="RefSeq" id="XP_024701894.1">
    <property type="nucleotide sequence ID" value="XM_024853470.1"/>
</dbReference>
<dbReference type="Pfam" id="PF07690">
    <property type="entry name" value="MFS_1"/>
    <property type="match status" value="1"/>
</dbReference>
<feature type="region of interest" description="Disordered" evidence="6">
    <location>
        <begin position="1"/>
        <end position="25"/>
    </location>
</feature>
<dbReference type="InterPro" id="IPR011701">
    <property type="entry name" value="MFS"/>
</dbReference>
<gene>
    <name evidence="9" type="ORF">P170DRAFT_477473</name>
</gene>
<feature type="transmembrane region" description="Helical" evidence="7">
    <location>
        <begin position="358"/>
        <end position="383"/>
    </location>
</feature>
<keyword evidence="3 7" id="KW-0812">Transmembrane</keyword>
<dbReference type="InterPro" id="IPR020846">
    <property type="entry name" value="MFS_dom"/>
</dbReference>
<feature type="transmembrane region" description="Helical" evidence="7">
    <location>
        <begin position="264"/>
        <end position="284"/>
    </location>
</feature>
<feature type="transmembrane region" description="Helical" evidence="7">
    <location>
        <begin position="133"/>
        <end position="150"/>
    </location>
</feature>
<dbReference type="FunFam" id="1.20.1250.20:FF:000034">
    <property type="entry name" value="MFS general substrate transporter"/>
    <property type="match status" value="1"/>
</dbReference>
<evidence type="ECO:0000256" key="1">
    <source>
        <dbReference type="ARBA" id="ARBA00004141"/>
    </source>
</evidence>
<evidence type="ECO:0000256" key="5">
    <source>
        <dbReference type="ARBA" id="ARBA00023136"/>
    </source>
</evidence>
<dbReference type="FunFam" id="1.20.1250.20:FF:000068">
    <property type="entry name" value="MFS general substrate transporter"/>
    <property type="match status" value="1"/>
</dbReference>
<evidence type="ECO:0000259" key="8">
    <source>
        <dbReference type="PROSITE" id="PS50850"/>
    </source>
</evidence>
<feature type="transmembrane region" description="Helical" evidence="7">
    <location>
        <begin position="102"/>
        <end position="121"/>
    </location>
</feature>
<comment type="subcellular location">
    <subcellularLocation>
        <location evidence="1">Membrane</location>
        <topology evidence="1">Multi-pass membrane protein</topology>
    </subcellularLocation>
</comment>
<feature type="transmembrane region" description="Helical" evidence="7">
    <location>
        <begin position="304"/>
        <end position="323"/>
    </location>
</feature>
<evidence type="ECO:0000256" key="4">
    <source>
        <dbReference type="ARBA" id="ARBA00022989"/>
    </source>
</evidence>
<feature type="transmembrane region" description="Helical" evidence="7">
    <location>
        <begin position="424"/>
        <end position="448"/>
    </location>
</feature>
<feature type="transmembrane region" description="Helical" evidence="7">
    <location>
        <begin position="395"/>
        <end position="412"/>
    </location>
</feature>
<name>A0A2I2G132_9EURO</name>
<sequence length="484" mass="54030">MEASEKPPPYEDNLAPAPDVETSPQNLPAINERKLVTKIDWHIMPCLCAMVNIGNASIMGLKEELNIENGTKYNTSLTILFVPYIIFEIPSNILLKKFKPHVWLPLCMFGFGFVSICQGLVQNWGGLMTTRWFLGMFESGLVPGCYYLIGMWYKRSEAQKRFSLFFCSTTVAGAFGGLLASGIGKMDGLRGYRGWRWVFIIEGLLTCVVAIACYFFVGDFPEDAKWLTDDERKFAIERLATDTGKSAPQAKMNFKDVLAVFKDYKIFVAGCMYFGVCIPIYSYANFAPTIIKTYGYDTIHTQLFSIPPWVAAFVFSMVIAYLSDRFRHRYIFAMVPFLVALAGLGVLLNIYGPVQRHVQYGALFLIVSGSFSAPPVLACWFAMNLAGHRRRSVGIAWFVGFGNLGGIISPYCFLSKDAPAYHDGYILCIAFVCLSAATASIYLFGVWLDNVRREKAATNGSLGEFSAEEEGLMGDLAPSHRYVY</sequence>
<dbReference type="PANTHER" id="PTHR43791">
    <property type="entry name" value="PERMEASE-RELATED"/>
    <property type="match status" value="1"/>
</dbReference>
<protein>
    <submittedName>
        <fullName evidence="9">MFS transporter</fullName>
    </submittedName>
</protein>
<feature type="transmembrane region" description="Helical" evidence="7">
    <location>
        <begin position="162"/>
        <end position="183"/>
    </location>
</feature>
<keyword evidence="10" id="KW-1185">Reference proteome</keyword>
<accession>A0A2I2G132</accession>
<dbReference type="InterPro" id="IPR036259">
    <property type="entry name" value="MFS_trans_sf"/>
</dbReference>
<feature type="transmembrane region" description="Helical" evidence="7">
    <location>
        <begin position="41"/>
        <end position="61"/>
    </location>
</feature>
<evidence type="ECO:0000313" key="10">
    <source>
        <dbReference type="Proteomes" id="UP000234275"/>
    </source>
</evidence>
<feature type="domain" description="Major facilitator superfamily (MFS) profile" evidence="8">
    <location>
        <begin position="26"/>
        <end position="453"/>
    </location>
</feature>
<evidence type="ECO:0000256" key="3">
    <source>
        <dbReference type="ARBA" id="ARBA00022692"/>
    </source>
</evidence>
<keyword evidence="4 7" id="KW-1133">Transmembrane helix</keyword>
<evidence type="ECO:0000256" key="2">
    <source>
        <dbReference type="ARBA" id="ARBA00022448"/>
    </source>
</evidence>
<feature type="transmembrane region" description="Helical" evidence="7">
    <location>
        <begin position="73"/>
        <end position="95"/>
    </location>
</feature>
<dbReference type="EMBL" id="MSFO01000006">
    <property type="protein sequence ID" value="PLB46592.1"/>
    <property type="molecule type" value="Genomic_DNA"/>
</dbReference>
<feature type="transmembrane region" description="Helical" evidence="7">
    <location>
        <begin position="195"/>
        <end position="217"/>
    </location>
</feature>
<keyword evidence="2" id="KW-0813">Transport</keyword>
<proteinExistence type="predicted"/>
<feature type="transmembrane region" description="Helical" evidence="7">
    <location>
        <begin position="330"/>
        <end position="352"/>
    </location>
</feature>
<dbReference type="PANTHER" id="PTHR43791:SF46">
    <property type="entry name" value="MAJOR FACILITATOR SUPERFAMILY (MFS) PROFILE DOMAIN-CONTAINING PROTEIN-RELATED"/>
    <property type="match status" value="1"/>
</dbReference>
<dbReference type="Gene3D" id="1.20.1250.20">
    <property type="entry name" value="MFS general substrate transporter like domains"/>
    <property type="match status" value="2"/>
</dbReference>
<dbReference type="Proteomes" id="UP000234275">
    <property type="component" value="Unassembled WGS sequence"/>
</dbReference>
<dbReference type="SUPFAM" id="SSF103473">
    <property type="entry name" value="MFS general substrate transporter"/>
    <property type="match status" value="1"/>
</dbReference>
<dbReference type="GeneID" id="36561168"/>
<dbReference type="PROSITE" id="PS50850">
    <property type="entry name" value="MFS"/>
    <property type="match status" value="1"/>
</dbReference>
<comment type="caution">
    <text evidence="9">The sequence shown here is derived from an EMBL/GenBank/DDBJ whole genome shotgun (WGS) entry which is preliminary data.</text>
</comment>